<gene>
    <name evidence="1" type="ORF">AVDCRST_MAG56-5299</name>
</gene>
<sequence length="42" mass="4556">MIASSLIKGANGRSCPNVTCRNIAKIKKEGVLNQFVIQILLI</sequence>
<reference evidence="1" key="1">
    <citation type="submission" date="2020-02" db="EMBL/GenBank/DDBJ databases">
        <authorList>
            <person name="Meier V. D."/>
        </authorList>
    </citation>
    <scope>NUCLEOTIDE SEQUENCE</scope>
    <source>
        <strain evidence="1">AVDCRST_MAG56</strain>
    </source>
</reference>
<accession>A0A6J4KA99</accession>
<proteinExistence type="predicted"/>
<protein>
    <submittedName>
        <fullName evidence="1">Uncharacterized protein</fullName>
    </submittedName>
</protein>
<name>A0A6J4KA99_9SPHI</name>
<dbReference type="AlphaFoldDB" id="A0A6J4KA99"/>
<dbReference type="EMBL" id="CADCTQ010000439">
    <property type="protein sequence ID" value="CAA9299519.1"/>
    <property type="molecule type" value="Genomic_DNA"/>
</dbReference>
<evidence type="ECO:0000313" key="1">
    <source>
        <dbReference type="EMBL" id="CAA9299519.1"/>
    </source>
</evidence>
<organism evidence="1">
    <name type="scientific">uncultured Cytophagales bacterium</name>
    <dbReference type="NCBI Taxonomy" id="158755"/>
    <lineage>
        <taxon>Bacteria</taxon>
        <taxon>Pseudomonadati</taxon>
        <taxon>Bacteroidota</taxon>
        <taxon>Sphingobacteriia</taxon>
        <taxon>Sphingobacteriales</taxon>
        <taxon>environmental samples</taxon>
    </lineage>
</organism>